<dbReference type="EMBL" id="RJMB01000015">
    <property type="protein sequence ID" value="RNL83654.1"/>
    <property type="molecule type" value="Genomic_DNA"/>
</dbReference>
<dbReference type="InterPro" id="IPR046346">
    <property type="entry name" value="Aminoacid_DH-like_N_sf"/>
</dbReference>
<comment type="caution">
    <text evidence="5">The sequence shown here is derived from an EMBL/GenBank/DDBJ whole genome shotgun (WGS) entry which is preliminary data.</text>
</comment>
<comment type="pathway">
    <text evidence="1">Metabolic intermediate biosynthesis; chorismate biosynthesis; chorismate from D-erythrose 4-phosphate and phosphoenolpyruvate: step 4/7.</text>
</comment>
<accession>A0A3N0E731</accession>
<dbReference type="Pfam" id="PF18317">
    <property type="entry name" value="SDH_C"/>
    <property type="match status" value="1"/>
</dbReference>
<gene>
    <name evidence="5" type="ORF">EFW17_15535</name>
</gene>
<evidence type="ECO:0000313" key="6">
    <source>
        <dbReference type="Proteomes" id="UP000269198"/>
    </source>
</evidence>
<keyword evidence="2" id="KW-0057">Aromatic amino acid biosynthesis</keyword>
<evidence type="ECO:0000256" key="2">
    <source>
        <dbReference type="ARBA" id="ARBA00023141"/>
    </source>
</evidence>
<dbReference type="Gene3D" id="3.40.50.720">
    <property type="entry name" value="NAD(P)-binding Rossmann-like Domain"/>
    <property type="match status" value="1"/>
</dbReference>
<dbReference type="PANTHER" id="PTHR21089:SF1">
    <property type="entry name" value="BIFUNCTIONAL 3-DEHYDROQUINATE DEHYDRATASE_SHIKIMATE DEHYDROGENASE, CHLOROPLASTIC"/>
    <property type="match status" value="1"/>
</dbReference>
<reference evidence="5 6" key="1">
    <citation type="submission" date="2018-11" db="EMBL/GenBank/DDBJ databases">
        <title>The genome draft of YIM 96095.</title>
        <authorList>
            <person name="Tang S.-K."/>
            <person name="Chunyu W.-X."/>
            <person name="Feng Y.-Z."/>
        </authorList>
    </citation>
    <scope>NUCLEOTIDE SEQUENCE [LARGE SCALE GENOMIC DNA]</scope>
    <source>
        <strain evidence="5 6">YIM 96095</strain>
    </source>
</reference>
<dbReference type="InterPro" id="IPR036291">
    <property type="entry name" value="NAD(P)-bd_dom_sf"/>
</dbReference>
<keyword evidence="6" id="KW-1185">Reference proteome</keyword>
<dbReference type="GO" id="GO:0019632">
    <property type="term" value="P:shikimate metabolic process"/>
    <property type="evidence" value="ECO:0007669"/>
    <property type="project" value="TreeGrafter"/>
</dbReference>
<dbReference type="Gene3D" id="3.40.50.10860">
    <property type="entry name" value="Leucine Dehydrogenase, chain A, domain 1"/>
    <property type="match status" value="1"/>
</dbReference>
<dbReference type="SUPFAM" id="SSF51735">
    <property type="entry name" value="NAD(P)-binding Rossmann-fold domains"/>
    <property type="match status" value="1"/>
</dbReference>
<dbReference type="SUPFAM" id="SSF53223">
    <property type="entry name" value="Aminoacid dehydrogenase-like, N-terminal domain"/>
    <property type="match status" value="1"/>
</dbReference>
<feature type="domain" description="SDH C-terminal" evidence="4">
    <location>
        <begin position="238"/>
        <end position="267"/>
    </location>
</feature>
<keyword evidence="2" id="KW-0028">Amino-acid biosynthesis</keyword>
<proteinExistence type="predicted"/>
<evidence type="ECO:0000259" key="4">
    <source>
        <dbReference type="Pfam" id="PF18317"/>
    </source>
</evidence>
<evidence type="ECO:0000259" key="3">
    <source>
        <dbReference type="Pfam" id="PF08501"/>
    </source>
</evidence>
<dbReference type="Pfam" id="PF08501">
    <property type="entry name" value="Shikimate_dh_N"/>
    <property type="match status" value="1"/>
</dbReference>
<name>A0A3N0E731_9ACTN</name>
<dbReference type="InterPro" id="IPR013708">
    <property type="entry name" value="Shikimate_DH-bd_N"/>
</dbReference>
<dbReference type="Proteomes" id="UP000269198">
    <property type="component" value="Unassembled WGS sequence"/>
</dbReference>
<feature type="domain" description="Shikimate dehydrogenase substrate binding N-terminal" evidence="3">
    <location>
        <begin position="6"/>
        <end position="89"/>
    </location>
</feature>
<dbReference type="EC" id="1.1.1.25" evidence="5"/>
<evidence type="ECO:0000256" key="1">
    <source>
        <dbReference type="ARBA" id="ARBA00004871"/>
    </source>
</evidence>
<dbReference type="GO" id="GO:0009073">
    <property type="term" value="P:aromatic amino acid family biosynthetic process"/>
    <property type="evidence" value="ECO:0007669"/>
    <property type="project" value="UniProtKB-KW"/>
</dbReference>
<dbReference type="GO" id="GO:0050661">
    <property type="term" value="F:NADP binding"/>
    <property type="evidence" value="ECO:0007669"/>
    <property type="project" value="TreeGrafter"/>
</dbReference>
<dbReference type="OrthoDB" id="9776868at2"/>
<dbReference type="NCBIfam" id="NF001311">
    <property type="entry name" value="PRK00258.1-3"/>
    <property type="match status" value="1"/>
</dbReference>
<dbReference type="GO" id="GO:0004764">
    <property type="term" value="F:shikimate 3-dehydrogenase (NADP+) activity"/>
    <property type="evidence" value="ECO:0007669"/>
    <property type="project" value="UniProtKB-EC"/>
</dbReference>
<organism evidence="5 6">
    <name type="scientific">Halostreptopolyspora alba</name>
    <dbReference type="NCBI Taxonomy" id="2487137"/>
    <lineage>
        <taxon>Bacteria</taxon>
        <taxon>Bacillati</taxon>
        <taxon>Actinomycetota</taxon>
        <taxon>Actinomycetes</taxon>
        <taxon>Streptosporangiales</taxon>
        <taxon>Nocardiopsidaceae</taxon>
        <taxon>Halostreptopolyspora</taxon>
    </lineage>
</organism>
<dbReference type="InterPro" id="IPR041121">
    <property type="entry name" value="SDH_C"/>
</dbReference>
<dbReference type="AlphaFoldDB" id="A0A3N0E731"/>
<dbReference type="GO" id="GO:0005829">
    <property type="term" value="C:cytosol"/>
    <property type="evidence" value="ECO:0007669"/>
    <property type="project" value="TreeGrafter"/>
</dbReference>
<evidence type="ECO:0000313" key="5">
    <source>
        <dbReference type="EMBL" id="RNL83654.1"/>
    </source>
</evidence>
<dbReference type="InterPro" id="IPR022893">
    <property type="entry name" value="Shikimate_DH_fam"/>
</dbReference>
<dbReference type="PANTHER" id="PTHR21089">
    <property type="entry name" value="SHIKIMATE DEHYDROGENASE"/>
    <property type="match status" value="1"/>
</dbReference>
<sequence>MMRAAVLGSPIEHSLSPVLHTAAYTALGLDDGWHYERFECDEGGLARFLEGCDASWAGLSLTMPLKRVAMALSDELAEPVTSVGGANTIVFAEGRRYAYNTDVAGIVSALREVGIARVDSAAVVGGGATAASALEALRVLGATEPGAVTVLAREPARADPVTEAAARMGLRIGVEPLREIGSHLDVDLVVSTVPRGAADDYTAELVASRAALFDVSYGPKPSVPVAAVAAAGRRAVGGFPMLLHQAGRQVELMTGVARAPIEAMRAAGEAELARRATT</sequence>
<keyword evidence="5" id="KW-0560">Oxidoreductase</keyword>
<protein>
    <submittedName>
        <fullName evidence="5">Shikimate dehydrogenase</fullName>
        <ecNumber evidence="5">1.1.1.25</ecNumber>
    </submittedName>
</protein>
<dbReference type="GO" id="GO:0009423">
    <property type="term" value="P:chorismate biosynthetic process"/>
    <property type="evidence" value="ECO:0007669"/>
    <property type="project" value="TreeGrafter"/>
</dbReference>